<keyword evidence="3" id="KW-1185">Reference proteome</keyword>
<dbReference type="GO" id="GO:0008237">
    <property type="term" value="F:metallopeptidase activity"/>
    <property type="evidence" value="ECO:0007669"/>
    <property type="project" value="UniProtKB-KW"/>
</dbReference>
<feature type="region of interest" description="Disordered" evidence="1">
    <location>
        <begin position="127"/>
        <end position="147"/>
    </location>
</feature>
<name>A0ABV7CQF9_9GAMM</name>
<dbReference type="RefSeq" id="WP_377128864.1">
    <property type="nucleotide sequence ID" value="NZ_JBHRSD010000048.1"/>
</dbReference>
<evidence type="ECO:0000256" key="1">
    <source>
        <dbReference type="SAM" id="MobiDB-lite"/>
    </source>
</evidence>
<keyword evidence="2" id="KW-0378">Hydrolase</keyword>
<evidence type="ECO:0000313" key="2">
    <source>
        <dbReference type="EMBL" id="MFC3034832.1"/>
    </source>
</evidence>
<feature type="compositionally biased region" description="Basic and acidic residues" evidence="1">
    <location>
        <begin position="94"/>
        <end position="106"/>
    </location>
</feature>
<comment type="caution">
    <text evidence="2">The sequence shown here is derived from an EMBL/GenBank/DDBJ whole genome shotgun (WGS) entry which is preliminary data.</text>
</comment>
<keyword evidence="2" id="KW-0482">Metalloprotease</keyword>
<sequence>MNIVTPQPAINLNIGNVHTETARRDNQLREVIPQPSSATPSFTDNRAFQDSDKAKGQPQDEKGLYDKKVQLEDKHAISGREAKHQEGEGEAEGDENRHQQRQAEADLKQLEQLKDRDREVRLHEQAHARVGGSHAGSPSYEFQRGSDGNNYAVGGEVMIDVSEVPGDPQATIEKMQTVRSAALAPAEPSGADRAIAADATQKIAQAQADLAKQALNADDEESSNDGIGTYQRRRLSGEEEGKEAKLESAADIFLAGDDEQEFAVVARRQALEVSRDPEVNARASRIADFYQHVYEPKSVSGFSRVI</sequence>
<reference evidence="3" key="1">
    <citation type="journal article" date="2019" name="Int. J. Syst. Evol. Microbiol.">
        <title>The Global Catalogue of Microorganisms (GCM) 10K type strain sequencing project: providing services to taxonomists for standard genome sequencing and annotation.</title>
        <authorList>
            <consortium name="The Broad Institute Genomics Platform"/>
            <consortium name="The Broad Institute Genome Sequencing Center for Infectious Disease"/>
            <person name="Wu L."/>
            <person name="Ma J."/>
        </authorList>
    </citation>
    <scope>NUCLEOTIDE SEQUENCE [LARGE SCALE GENOMIC DNA]</scope>
    <source>
        <strain evidence="3">KCTC 42730</strain>
    </source>
</reference>
<feature type="compositionally biased region" description="Polar residues" evidence="1">
    <location>
        <begin position="34"/>
        <end position="46"/>
    </location>
</feature>
<dbReference type="EMBL" id="JBHRSD010000048">
    <property type="protein sequence ID" value="MFC3034832.1"/>
    <property type="molecule type" value="Genomic_DNA"/>
</dbReference>
<gene>
    <name evidence="2" type="ORF">ACFOEE_20190</name>
</gene>
<proteinExistence type="predicted"/>
<dbReference type="Proteomes" id="UP001595453">
    <property type="component" value="Unassembled WGS sequence"/>
</dbReference>
<dbReference type="Pfam" id="PF12118">
    <property type="entry name" value="SprA-related"/>
    <property type="match status" value="1"/>
</dbReference>
<feature type="compositionally biased region" description="Basic and acidic residues" evidence="1">
    <location>
        <begin position="47"/>
        <end position="87"/>
    </location>
</feature>
<feature type="region of interest" description="Disordered" evidence="1">
    <location>
        <begin position="15"/>
        <end position="106"/>
    </location>
</feature>
<protein>
    <submittedName>
        <fullName evidence="2">Metalloprotease CJM1_0395 family protein</fullName>
    </submittedName>
</protein>
<dbReference type="InterPro" id="IPR021973">
    <property type="entry name" value="SprA-related"/>
</dbReference>
<keyword evidence="2" id="KW-0645">Protease</keyword>
<feature type="region of interest" description="Disordered" evidence="1">
    <location>
        <begin position="214"/>
        <end position="243"/>
    </location>
</feature>
<organism evidence="2 3">
    <name type="scientific">Pseudoalteromonas fenneropenaei</name>
    <dbReference type="NCBI Taxonomy" id="1737459"/>
    <lineage>
        <taxon>Bacteria</taxon>
        <taxon>Pseudomonadati</taxon>
        <taxon>Pseudomonadota</taxon>
        <taxon>Gammaproteobacteria</taxon>
        <taxon>Alteromonadales</taxon>
        <taxon>Pseudoalteromonadaceae</taxon>
        <taxon>Pseudoalteromonas</taxon>
    </lineage>
</organism>
<accession>A0ABV7CQF9</accession>
<evidence type="ECO:0000313" key="3">
    <source>
        <dbReference type="Proteomes" id="UP001595453"/>
    </source>
</evidence>